<name>A0A0G4I573_9ALVE</name>
<gene>
    <name evidence="3" type="ORF">Cvel_35983</name>
</gene>
<proteinExistence type="predicted"/>
<evidence type="ECO:0000256" key="1">
    <source>
        <dbReference type="SAM" id="MobiDB-lite"/>
    </source>
</evidence>
<dbReference type="SUPFAM" id="SSF52540">
    <property type="entry name" value="P-loop containing nucleoside triphosphate hydrolases"/>
    <property type="match status" value="1"/>
</dbReference>
<dbReference type="VEuPathDB" id="CryptoDB:Cvel_35983"/>
<organism evidence="3">
    <name type="scientific">Chromera velia CCMP2878</name>
    <dbReference type="NCBI Taxonomy" id="1169474"/>
    <lineage>
        <taxon>Eukaryota</taxon>
        <taxon>Sar</taxon>
        <taxon>Alveolata</taxon>
        <taxon>Colpodellida</taxon>
        <taxon>Chromeraceae</taxon>
        <taxon>Chromera</taxon>
    </lineage>
</organism>
<feature type="domain" description="ATPase AAA-type core" evidence="2">
    <location>
        <begin position="2"/>
        <end position="131"/>
    </location>
</feature>
<dbReference type="InterPro" id="IPR050168">
    <property type="entry name" value="AAA_ATPase_domain"/>
</dbReference>
<dbReference type="Pfam" id="PF00004">
    <property type="entry name" value="AAA"/>
    <property type="match status" value="1"/>
</dbReference>
<protein>
    <recommendedName>
        <fullName evidence="2">ATPase AAA-type core domain-containing protein</fullName>
    </recommendedName>
</protein>
<dbReference type="EMBL" id="CDMZ01005140">
    <property type="protein sequence ID" value="CEM52102.1"/>
    <property type="molecule type" value="Genomic_DNA"/>
</dbReference>
<dbReference type="InterPro" id="IPR027417">
    <property type="entry name" value="P-loop_NTPase"/>
</dbReference>
<dbReference type="PANTHER" id="PTHR23077:SF198">
    <property type="entry name" value="ATP-DEPENDENT ZINC METALLOPROTEASE FTSH"/>
    <property type="match status" value="1"/>
</dbReference>
<dbReference type="GO" id="GO:0005524">
    <property type="term" value="F:ATP binding"/>
    <property type="evidence" value="ECO:0007669"/>
    <property type="project" value="InterPro"/>
</dbReference>
<dbReference type="PhylomeDB" id="A0A0G4I573"/>
<dbReference type="GO" id="GO:0016887">
    <property type="term" value="F:ATP hydrolysis activity"/>
    <property type="evidence" value="ECO:0007669"/>
    <property type="project" value="InterPro"/>
</dbReference>
<dbReference type="AlphaFoldDB" id="A0A0G4I573"/>
<reference evidence="3" key="1">
    <citation type="submission" date="2014-11" db="EMBL/GenBank/DDBJ databases">
        <authorList>
            <person name="Otto D Thomas"/>
            <person name="Naeem Raeece"/>
        </authorList>
    </citation>
    <scope>NUCLEOTIDE SEQUENCE</scope>
</reference>
<dbReference type="Gene3D" id="3.40.50.300">
    <property type="entry name" value="P-loop containing nucleotide triphosphate hydrolases"/>
    <property type="match status" value="1"/>
</dbReference>
<dbReference type="InterPro" id="IPR003959">
    <property type="entry name" value="ATPase_AAA_core"/>
</dbReference>
<accession>A0A0G4I573</accession>
<evidence type="ECO:0000313" key="3">
    <source>
        <dbReference type="EMBL" id="CEM52102.1"/>
    </source>
</evidence>
<dbReference type="PANTHER" id="PTHR23077">
    <property type="entry name" value="AAA-FAMILY ATPASE"/>
    <property type="match status" value="1"/>
</dbReference>
<evidence type="ECO:0000259" key="2">
    <source>
        <dbReference type="Pfam" id="PF00004"/>
    </source>
</evidence>
<feature type="region of interest" description="Disordered" evidence="1">
    <location>
        <begin position="149"/>
        <end position="191"/>
    </location>
</feature>
<sequence>MQARALANECDAHFESVACASVGGVYVGATAKELTNILNSVKEHKRSIVFLDEFEVIGFSRKTGLLDSASSNEDRKRAVGTLLEAMDGVDTRRPTKKSDPVTLFVAATNDASDIDKALLRPGRFDIKYKLGLPGPKTREKILRYHLKRREPQQKSSQLGETQQQPSPPPPVSANETQQQPSPPPPASANETLASSFPLSLLPSLSRFFLPFLASQKQPPPPPPFNETEHGISAATDQFLRHSNFLGAAGDLSPAQLEAIANKAKHLCMKRNGTVVETNDLKEALDTVLAGERKQADGGNPGEFAKADIRDCVYLAGWSAPTFA</sequence>